<protein>
    <recommendedName>
        <fullName evidence="6">Protamine-2</fullName>
    </recommendedName>
    <alternativeName>
        <fullName evidence="16">Sperm histone P2</fullName>
    </alternativeName>
    <alternativeName>
        <fullName evidence="17">Sperm protamine P2</fullName>
    </alternativeName>
</protein>
<dbReference type="Bgee" id="ENSPPAG00000034628">
    <property type="expression patterns" value="Expressed in testis and 2 other cell types or tissues"/>
</dbReference>
<sequence length="140" mass="16918">MVRYRVRSPSEPSHEVYRQQLHGQEQGHHGQEEQGLSPEHVEVYERTHGHSHYRRRHCSRRRLRRIHRQQHRSCRRRKRRSCRHRRRHRRESLGAPLNQNFLSQKAAEPGGEHAESTKLPGPLTPSWKLRKSRPKHQVRP</sequence>
<evidence type="ECO:0000256" key="2">
    <source>
        <dbReference type="ARBA" id="ARBA00004123"/>
    </source>
</evidence>
<evidence type="ECO:0000256" key="3">
    <source>
        <dbReference type="ARBA" id="ARBA00004286"/>
    </source>
</evidence>
<comment type="function">
    <text evidence="1">Protamines substitute for histones in the chromatin of sperm during the haploid phase of spermatogenesis. They compact sperm DNA into a highly condensed, stable and inactive complex.</text>
</comment>
<comment type="subunit">
    <text evidence="5">Interacts with TDRP.</text>
</comment>
<comment type="subcellular location">
    <subcellularLocation>
        <location evidence="3">Chromosome</location>
    </subcellularLocation>
    <subcellularLocation>
        <location evidence="2">Nucleus</location>
    </subcellularLocation>
</comment>
<dbReference type="GO" id="GO:0003677">
    <property type="term" value="F:DNA binding"/>
    <property type="evidence" value="ECO:0007669"/>
    <property type="project" value="UniProtKB-KW"/>
</dbReference>
<keyword evidence="8" id="KW-0217">Developmental protein</keyword>
<evidence type="ECO:0000256" key="13">
    <source>
        <dbReference type="ARBA" id="ARBA00023125"/>
    </source>
</evidence>
<dbReference type="InterPro" id="IPR000492">
    <property type="entry name" value="PRM2"/>
</dbReference>
<organism evidence="19 20">
    <name type="scientific">Pan paniscus</name>
    <name type="common">Pygmy chimpanzee</name>
    <name type="synonym">Bonobo</name>
    <dbReference type="NCBI Taxonomy" id="9597"/>
    <lineage>
        <taxon>Eukaryota</taxon>
        <taxon>Metazoa</taxon>
        <taxon>Chordata</taxon>
        <taxon>Craniata</taxon>
        <taxon>Vertebrata</taxon>
        <taxon>Euteleostomi</taxon>
        <taxon>Mammalia</taxon>
        <taxon>Eutheria</taxon>
        <taxon>Euarchontoglires</taxon>
        <taxon>Primates</taxon>
        <taxon>Haplorrhini</taxon>
        <taxon>Catarrhini</taxon>
        <taxon>Hominidae</taxon>
        <taxon>Pan</taxon>
    </lineage>
</organism>
<proteinExistence type="inferred from homology"/>
<dbReference type="PANTHER" id="PTHR21341:SF2">
    <property type="entry name" value="PROTAMINE-2"/>
    <property type="match status" value="1"/>
</dbReference>
<dbReference type="Proteomes" id="UP000240080">
    <property type="component" value="Chromosome 16"/>
</dbReference>
<dbReference type="PANTHER" id="PTHR21341">
    <property type="entry name" value="PROTAMINE-2"/>
    <property type="match status" value="1"/>
</dbReference>
<dbReference type="GO" id="GO:0030261">
    <property type="term" value="P:chromosome condensation"/>
    <property type="evidence" value="ECO:0007669"/>
    <property type="project" value="UniProtKB-KW"/>
</dbReference>
<evidence type="ECO:0000256" key="11">
    <source>
        <dbReference type="ARBA" id="ARBA00022871"/>
    </source>
</evidence>
<evidence type="ECO:0000313" key="19">
    <source>
        <dbReference type="Ensembl" id="ENSPPAP00000022904.1"/>
    </source>
</evidence>
<dbReference type="Ensembl" id="ENSPPAT00000045719.1">
    <property type="protein sequence ID" value="ENSPPAP00000022904.1"/>
    <property type="gene ID" value="ENSPPAG00000034628.1"/>
</dbReference>
<reference evidence="19" key="3">
    <citation type="submission" date="2025-09" db="UniProtKB">
        <authorList>
            <consortium name="Ensembl"/>
        </authorList>
    </citation>
    <scope>IDENTIFICATION</scope>
</reference>
<feature type="compositionally biased region" description="Basic and acidic residues" evidence="18">
    <location>
        <begin position="39"/>
        <end position="48"/>
    </location>
</feature>
<keyword evidence="20" id="KW-1185">Reference proteome</keyword>
<dbReference type="GO" id="GO:0006997">
    <property type="term" value="P:nucleus organization"/>
    <property type="evidence" value="ECO:0007669"/>
    <property type="project" value="TreeGrafter"/>
</dbReference>
<feature type="region of interest" description="Disordered" evidence="18">
    <location>
        <begin position="1"/>
        <end position="140"/>
    </location>
</feature>
<evidence type="ECO:0000256" key="8">
    <source>
        <dbReference type="ARBA" id="ARBA00022473"/>
    </source>
</evidence>
<keyword evidence="13" id="KW-0238">DNA-binding</keyword>
<feature type="compositionally biased region" description="Basic residues" evidence="18">
    <location>
        <begin position="49"/>
        <end position="90"/>
    </location>
</feature>
<keyword evidence="12" id="KW-0226">DNA condensation</keyword>
<dbReference type="GO" id="GO:0000786">
    <property type="term" value="C:nucleosome"/>
    <property type="evidence" value="ECO:0007669"/>
    <property type="project" value="UniProtKB-KW"/>
</dbReference>
<dbReference type="EMBL" id="AJFE02024664">
    <property type="status" value="NOT_ANNOTATED_CDS"/>
    <property type="molecule type" value="Genomic_DNA"/>
</dbReference>
<dbReference type="Pfam" id="PF00841">
    <property type="entry name" value="Protamine_P2"/>
    <property type="match status" value="1"/>
</dbReference>
<keyword evidence="10" id="KW-0221">Differentiation</keyword>
<evidence type="ECO:0000256" key="7">
    <source>
        <dbReference type="ARBA" id="ARBA00022454"/>
    </source>
</evidence>
<keyword evidence="15" id="KW-0544">Nucleosome core</keyword>
<keyword evidence="14" id="KW-0539">Nucleus</keyword>
<comment type="similarity">
    <text evidence="4">Belongs to the protamine P2 family.</text>
</comment>
<keyword evidence="7" id="KW-0158">Chromosome</keyword>
<evidence type="ECO:0000256" key="14">
    <source>
        <dbReference type="ARBA" id="ARBA00023242"/>
    </source>
</evidence>
<feature type="compositionally biased region" description="Basic residues" evidence="18">
    <location>
        <begin position="128"/>
        <end position="140"/>
    </location>
</feature>
<dbReference type="AlphaFoldDB" id="A0A2R9B1E6"/>
<dbReference type="GeneID" id="100970844"/>
<accession>A0A2R9B1E6</accession>
<dbReference type="GeneTree" id="ENSGT00940000163619"/>
<evidence type="ECO:0000256" key="12">
    <source>
        <dbReference type="ARBA" id="ARBA00023067"/>
    </source>
</evidence>
<reference evidence="19" key="2">
    <citation type="submission" date="2025-08" db="UniProtKB">
        <authorList>
            <consortium name="Ensembl"/>
        </authorList>
    </citation>
    <scope>IDENTIFICATION</scope>
</reference>
<dbReference type="RefSeq" id="XP_034795684.1">
    <property type="nucleotide sequence ID" value="XM_034939793.4"/>
</dbReference>
<evidence type="ECO:0000256" key="6">
    <source>
        <dbReference type="ARBA" id="ARBA00017629"/>
    </source>
</evidence>
<name>A0A2R9B1E6_PANPA</name>
<evidence type="ECO:0000256" key="17">
    <source>
        <dbReference type="ARBA" id="ARBA00032889"/>
    </source>
</evidence>
<dbReference type="GO" id="GO:0005634">
    <property type="term" value="C:nucleus"/>
    <property type="evidence" value="ECO:0007669"/>
    <property type="project" value="UniProtKB-SubCell"/>
</dbReference>
<dbReference type="GO" id="GO:0007286">
    <property type="term" value="P:spermatid development"/>
    <property type="evidence" value="ECO:0007669"/>
    <property type="project" value="InterPro"/>
</dbReference>
<evidence type="ECO:0000256" key="5">
    <source>
        <dbReference type="ARBA" id="ARBA00011430"/>
    </source>
</evidence>
<evidence type="ECO:0000256" key="15">
    <source>
        <dbReference type="ARBA" id="ARBA00023269"/>
    </source>
</evidence>
<evidence type="ECO:0000256" key="4">
    <source>
        <dbReference type="ARBA" id="ARBA00008365"/>
    </source>
</evidence>
<evidence type="ECO:0000313" key="20">
    <source>
        <dbReference type="Proteomes" id="UP000240080"/>
    </source>
</evidence>
<evidence type="ECO:0000256" key="9">
    <source>
        <dbReference type="ARBA" id="ARBA00022553"/>
    </source>
</evidence>
<evidence type="ECO:0000256" key="10">
    <source>
        <dbReference type="ARBA" id="ARBA00022782"/>
    </source>
</evidence>
<dbReference type="CTD" id="5620"/>
<keyword evidence="9" id="KW-0597">Phosphoprotein</keyword>
<reference evidence="19 20" key="1">
    <citation type="journal article" date="2012" name="Nature">
        <title>The bonobo genome compared with the chimpanzee and human genomes.</title>
        <authorList>
            <person name="Prufer K."/>
            <person name="Munch K."/>
            <person name="Hellmann I."/>
            <person name="Akagi K."/>
            <person name="Miller J.R."/>
            <person name="Walenz B."/>
            <person name="Koren S."/>
            <person name="Sutton G."/>
            <person name="Kodira C."/>
            <person name="Winer R."/>
            <person name="Knight J.R."/>
            <person name="Mullikin J.C."/>
            <person name="Meader S.J."/>
            <person name="Ponting C.P."/>
            <person name="Lunter G."/>
            <person name="Higashino S."/>
            <person name="Hobolth A."/>
            <person name="Dutheil J."/>
            <person name="Karakoc E."/>
            <person name="Alkan C."/>
            <person name="Sajjadian S."/>
            <person name="Catacchio C.R."/>
            <person name="Ventura M."/>
            <person name="Marques-Bonet T."/>
            <person name="Eichler E.E."/>
            <person name="Andre C."/>
            <person name="Atencia R."/>
            <person name="Mugisha L."/>
            <person name="Junhold J."/>
            <person name="Patterson N."/>
            <person name="Siebauer M."/>
            <person name="Good J.M."/>
            <person name="Fischer A."/>
            <person name="Ptak S.E."/>
            <person name="Lachmann M."/>
            <person name="Symer D.E."/>
            <person name="Mailund T."/>
            <person name="Schierup M.H."/>
            <person name="Andres A.M."/>
            <person name="Kelso J."/>
            <person name="Paabo S."/>
        </authorList>
    </citation>
    <scope>NUCLEOTIDE SEQUENCE [LARGE SCALE GENOMIC DNA]</scope>
</reference>
<evidence type="ECO:0000256" key="1">
    <source>
        <dbReference type="ARBA" id="ARBA00003419"/>
    </source>
</evidence>
<evidence type="ECO:0000256" key="16">
    <source>
        <dbReference type="ARBA" id="ARBA00031947"/>
    </source>
</evidence>
<keyword evidence="11" id="KW-0744">Spermatogenesis</keyword>
<evidence type="ECO:0000256" key="18">
    <source>
        <dbReference type="SAM" id="MobiDB-lite"/>
    </source>
</evidence>